<dbReference type="PANTHER" id="PTHR42788:SF13">
    <property type="entry name" value="ALIPHATIC SULFONATES IMPORT ATP-BINDING PROTEIN SSUB"/>
    <property type="match status" value="1"/>
</dbReference>
<dbReference type="GO" id="GO:0016887">
    <property type="term" value="F:ATP hydrolysis activity"/>
    <property type="evidence" value="ECO:0007669"/>
    <property type="project" value="InterPro"/>
</dbReference>
<dbReference type="GO" id="GO:0005524">
    <property type="term" value="F:ATP binding"/>
    <property type="evidence" value="ECO:0007669"/>
    <property type="project" value="UniProtKB-KW"/>
</dbReference>
<dbReference type="Gene3D" id="3.40.50.300">
    <property type="entry name" value="P-loop containing nucleotide triphosphate hydrolases"/>
    <property type="match status" value="1"/>
</dbReference>
<evidence type="ECO:0000259" key="4">
    <source>
        <dbReference type="PROSITE" id="PS50893"/>
    </source>
</evidence>
<keyword evidence="3 5" id="KW-0067">ATP-binding</keyword>
<dbReference type="InterPro" id="IPR003439">
    <property type="entry name" value="ABC_transporter-like_ATP-bd"/>
</dbReference>
<sequence length="273" mass="30443">MVISLHNFSNKMTAYTKQDVLLQATDVCLSYDGTPILHDINFSIRNIVRPGVSQGQVISLLGRSGVGKTQLFRLMAGLQKPTSGSITINGNKQVEAGDMGVVFQHYYLFEWKTIYQSLRMATSQNPLLKGNEKEAIEKWAATFDITACLHKYPQQLSGGQRQRASIMQQLLKGSKFLLFDEPFSGLDVCVLDKVVDMLLQVSMADELNTLIIVSHDIETSVAISDTVYILGKEEGGSTIKKEIDLVERDLAWHKDVRRNKAFADTLDEIKASL</sequence>
<keyword evidence="6" id="KW-1185">Reference proteome</keyword>
<dbReference type="Proteomes" id="UP000468388">
    <property type="component" value="Unassembled WGS sequence"/>
</dbReference>
<protein>
    <submittedName>
        <fullName evidence="5">ATP-binding cassette domain-containing protein</fullName>
    </submittedName>
</protein>
<gene>
    <name evidence="5" type="ORF">GO495_21715</name>
</gene>
<dbReference type="PROSITE" id="PS50893">
    <property type="entry name" value="ABC_TRANSPORTER_2"/>
    <property type="match status" value="1"/>
</dbReference>
<dbReference type="InterPro" id="IPR027417">
    <property type="entry name" value="P-loop_NTPase"/>
</dbReference>
<keyword evidence="1" id="KW-0813">Transport</keyword>
<dbReference type="SMART" id="SM00382">
    <property type="entry name" value="AAA"/>
    <property type="match status" value="1"/>
</dbReference>
<feature type="domain" description="ABC transporter" evidence="4">
    <location>
        <begin position="22"/>
        <end position="255"/>
    </location>
</feature>
<name>A0A6N8JDD5_9BACT</name>
<reference evidence="5 6" key="1">
    <citation type="submission" date="2019-12" db="EMBL/GenBank/DDBJ databases">
        <title>The draft genomic sequence of strain Chitinophaga oryziterrae JCM 16595.</title>
        <authorList>
            <person name="Zhang X."/>
        </authorList>
    </citation>
    <scope>NUCLEOTIDE SEQUENCE [LARGE SCALE GENOMIC DNA]</scope>
    <source>
        <strain evidence="5 6">JCM 16595</strain>
    </source>
</reference>
<dbReference type="EMBL" id="WRXO01000007">
    <property type="protein sequence ID" value="MVT43230.1"/>
    <property type="molecule type" value="Genomic_DNA"/>
</dbReference>
<comment type="caution">
    <text evidence="5">The sequence shown here is derived from an EMBL/GenBank/DDBJ whole genome shotgun (WGS) entry which is preliminary data.</text>
</comment>
<evidence type="ECO:0000313" key="5">
    <source>
        <dbReference type="EMBL" id="MVT43230.1"/>
    </source>
</evidence>
<dbReference type="Pfam" id="PF00005">
    <property type="entry name" value="ABC_tran"/>
    <property type="match status" value="1"/>
</dbReference>
<organism evidence="5 6">
    <name type="scientific">Chitinophaga oryziterrae</name>
    <dbReference type="NCBI Taxonomy" id="1031224"/>
    <lineage>
        <taxon>Bacteria</taxon>
        <taxon>Pseudomonadati</taxon>
        <taxon>Bacteroidota</taxon>
        <taxon>Chitinophagia</taxon>
        <taxon>Chitinophagales</taxon>
        <taxon>Chitinophagaceae</taxon>
        <taxon>Chitinophaga</taxon>
    </lineage>
</organism>
<evidence type="ECO:0000256" key="2">
    <source>
        <dbReference type="ARBA" id="ARBA00022741"/>
    </source>
</evidence>
<proteinExistence type="predicted"/>
<dbReference type="InterPro" id="IPR050166">
    <property type="entry name" value="ABC_transporter_ATP-bind"/>
</dbReference>
<dbReference type="PANTHER" id="PTHR42788">
    <property type="entry name" value="TAURINE IMPORT ATP-BINDING PROTEIN-RELATED"/>
    <property type="match status" value="1"/>
</dbReference>
<dbReference type="SUPFAM" id="SSF52540">
    <property type="entry name" value="P-loop containing nucleoside triphosphate hydrolases"/>
    <property type="match status" value="1"/>
</dbReference>
<dbReference type="InterPro" id="IPR003593">
    <property type="entry name" value="AAA+_ATPase"/>
</dbReference>
<evidence type="ECO:0000256" key="1">
    <source>
        <dbReference type="ARBA" id="ARBA00022448"/>
    </source>
</evidence>
<dbReference type="AlphaFoldDB" id="A0A6N8JDD5"/>
<evidence type="ECO:0000256" key="3">
    <source>
        <dbReference type="ARBA" id="ARBA00022840"/>
    </source>
</evidence>
<keyword evidence="2" id="KW-0547">Nucleotide-binding</keyword>
<evidence type="ECO:0000313" key="6">
    <source>
        <dbReference type="Proteomes" id="UP000468388"/>
    </source>
</evidence>
<accession>A0A6N8JDD5</accession>